<dbReference type="OrthoDB" id="6688061at2759"/>
<keyword evidence="1" id="KW-0812">Transmembrane</keyword>
<accession>A0A8K0G945</accession>
<dbReference type="InterPro" id="IPR036865">
    <property type="entry name" value="CRAL-TRIO_dom_sf"/>
</dbReference>
<dbReference type="CDD" id="cd00170">
    <property type="entry name" value="SEC14"/>
    <property type="match status" value="1"/>
</dbReference>
<dbReference type="EMBL" id="VTPC01054525">
    <property type="protein sequence ID" value="KAF2890326.1"/>
    <property type="molecule type" value="Genomic_DNA"/>
</dbReference>
<dbReference type="PROSITE" id="PS50191">
    <property type="entry name" value="CRAL_TRIO"/>
    <property type="match status" value="1"/>
</dbReference>
<dbReference type="Gene3D" id="3.40.525.10">
    <property type="entry name" value="CRAL-TRIO lipid binding domain"/>
    <property type="match status" value="1"/>
</dbReference>
<feature type="non-terminal residue" evidence="3">
    <location>
        <position position="1"/>
    </location>
</feature>
<reference evidence="3" key="1">
    <citation type="submission" date="2019-08" db="EMBL/GenBank/DDBJ databases">
        <title>The genome of the North American firefly Photinus pyralis.</title>
        <authorList>
            <consortium name="Photinus pyralis genome working group"/>
            <person name="Fallon T.R."/>
            <person name="Sander Lower S.E."/>
            <person name="Weng J.-K."/>
        </authorList>
    </citation>
    <scope>NUCLEOTIDE SEQUENCE</scope>
    <source>
        <strain evidence="3">TRF0915ILg1</strain>
        <tissue evidence="3">Whole body</tissue>
    </source>
</reference>
<protein>
    <recommendedName>
        <fullName evidence="2">CRAL-TRIO domain-containing protein</fullName>
    </recommendedName>
</protein>
<dbReference type="InterPro" id="IPR001251">
    <property type="entry name" value="CRAL-TRIO_dom"/>
</dbReference>
<evidence type="ECO:0000259" key="2">
    <source>
        <dbReference type="PROSITE" id="PS50191"/>
    </source>
</evidence>
<dbReference type="GO" id="GO:0016020">
    <property type="term" value="C:membrane"/>
    <property type="evidence" value="ECO:0007669"/>
    <property type="project" value="TreeGrafter"/>
</dbReference>
<feature type="transmembrane region" description="Helical" evidence="1">
    <location>
        <begin position="99"/>
        <end position="119"/>
    </location>
</feature>
<keyword evidence="4" id="KW-1185">Reference proteome</keyword>
<sequence>GFISITKSTARAGVPAIVIVRWKVLKPETYHFLDLLKMGMMYLDVLLNEDDNFTVNGLYIINDMRGFSLGFVKQLTPALCKKTIMVVQNAYPYRLKGLYFLYAPAVYEVFLNMFTPFFGEKLKSRFKVFREDATEQLYEYIPRGVFPEEYGGEAGPISKLN</sequence>
<keyword evidence="1" id="KW-0472">Membrane</keyword>
<dbReference type="PANTHER" id="PTHR10174:SF224">
    <property type="entry name" value="RETINOL-BINDING PROTEIN PINTA"/>
    <property type="match status" value="1"/>
</dbReference>
<evidence type="ECO:0000256" key="1">
    <source>
        <dbReference type="SAM" id="Phobius"/>
    </source>
</evidence>
<evidence type="ECO:0000313" key="4">
    <source>
        <dbReference type="Proteomes" id="UP000801492"/>
    </source>
</evidence>
<comment type="caution">
    <text evidence="3">The sequence shown here is derived from an EMBL/GenBank/DDBJ whole genome shotgun (WGS) entry which is preliminary data.</text>
</comment>
<dbReference type="AlphaFoldDB" id="A0A8K0G945"/>
<name>A0A8K0G945_IGNLU</name>
<dbReference type="Proteomes" id="UP000801492">
    <property type="component" value="Unassembled WGS sequence"/>
</dbReference>
<evidence type="ECO:0000313" key="3">
    <source>
        <dbReference type="EMBL" id="KAF2890326.1"/>
    </source>
</evidence>
<dbReference type="GO" id="GO:1902936">
    <property type="term" value="F:phosphatidylinositol bisphosphate binding"/>
    <property type="evidence" value="ECO:0007669"/>
    <property type="project" value="TreeGrafter"/>
</dbReference>
<dbReference type="SUPFAM" id="SSF52087">
    <property type="entry name" value="CRAL/TRIO domain"/>
    <property type="match status" value="1"/>
</dbReference>
<proteinExistence type="predicted"/>
<feature type="non-terminal residue" evidence="3">
    <location>
        <position position="161"/>
    </location>
</feature>
<keyword evidence="1" id="KW-1133">Transmembrane helix</keyword>
<dbReference type="Pfam" id="PF00650">
    <property type="entry name" value="CRAL_TRIO"/>
    <property type="match status" value="1"/>
</dbReference>
<dbReference type="SMART" id="SM00516">
    <property type="entry name" value="SEC14"/>
    <property type="match status" value="1"/>
</dbReference>
<dbReference type="PANTHER" id="PTHR10174">
    <property type="entry name" value="ALPHA-TOCOPHEROL TRANSFER PROTEIN-RELATED"/>
    <property type="match status" value="1"/>
</dbReference>
<feature type="domain" description="CRAL-TRIO" evidence="2">
    <location>
        <begin position="1"/>
        <end position="158"/>
    </location>
</feature>
<organism evidence="3 4">
    <name type="scientific">Ignelater luminosus</name>
    <name type="common">Cucubano</name>
    <name type="synonym">Pyrophorus luminosus</name>
    <dbReference type="NCBI Taxonomy" id="2038154"/>
    <lineage>
        <taxon>Eukaryota</taxon>
        <taxon>Metazoa</taxon>
        <taxon>Ecdysozoa</taxon>
        <taxon>Arthropoda</taxon>
        <taxon>Hexapoda</taxon>
        <taxon>Insecta</taxon>
        <taxon>Pterygota</taxon>
        <taxon>Neoptera</taxon>
        <taxon>Endopterygota</taxon>
        <taxon>Coleoptera</taxon>
        <taxon>Polyphaga</taxon>
        <taxon>Elateriformia</taxon>
        <taxon>Elateroidea</taxon>
        <taxon>Elateridae</taxon>
        <taxon>Agrypninae</taxon>
        <taxon>Pyrophorini</taxon>
        <taxon>Ignelater</taxon>
    </lineage>
</organism>
<dbReference type="PRINTS" id="PR00180">
    <property type="entry name" value="CRETINALDHBP"/>
</dbReference>
<gene>
    <name evidence="3" type="ORF">ILUMI_15847</name>
</gene>